<reference evidence="2" key="1">
    <citation type="submission" date="2018-06" db="EMBL/GenBank/DDBJ databases">
        <authorList>
            <consortium name="Pathogen Informatics"/>
        </authorList>
    </citation>
    <scope>NUCLEOTIDE SEQUENCE [LARGE SCALE GENOMIC DNA]</scope>
    <source>
        <strain evidence="2">NCTC10132</strain>
    </source>
</reference>
<feature type="non-terminal residue" evidence="1">
    <location>
        <position position="371"/>
    </location>
</feature>
<sequence>MNGNNDSERTTNNLQEIENEISSSYARQEAARSQAYTEAKAVIDSITDNTERQRLLTQLKKADSNEPKDELTISDIQSIKNEAEEIKNNEELNKNREDNFSISEITFSNITNDTANVKITFSNYELANPLYKRFLIEYNDGQNKNILIDDYDQANNYLEVKLIDLNSNSNISLTRISLNGKNIDITNKNTSFNTLEHVKETKITNFDYKLIFEGDSKKASLSFDISNFEITTSTNAMLKVFNNTDNKDVYISFTLMPNMSPDFDNILFSILDEYDDEEYGDSIDSFADGFLVDKSYELKEILLVNNNNEVSKTITINDGIETNINTTNNALTFNSLNIVNRENNLNISLNLSETIETSKSVNARITGSNGW</sequence>
<evidence type="ECO:0000313" key="2">
    <source>
        <dbReference type="Proteomes" id="UP000257559"/>
    </source>
</evidence>
<gene>
    <name evidence="1" type="ORF">NCTC10132_00707</name>
</gene>
<dbReference type="KEGG" id="medw:NCTC10132_00707"/>
<proteinExistence type="predicted"/>
<keyword evidence="2" id="KW-1185">Reference proteome</keyword>
<evidence type="ECO:0000313" key="1">
    <source>
        <dbReference type="EMBL" id="SYV97342.1"/>
    </source>
</evidence>
<dbReference type="Proteomes" id="UP000257559">
    <property type="component" value="Chromosome"/>
</dbReference>
<name>A0A3B0PKP2_9BACT</name>
<organism evidence="1 2">
    <name type="scientific">Mycoplasmopsis edwardii</name>
    <dbReference type="NCBI Taxonomy" id="53558"/>
    <lineage>
        <taxon>Bacteria</taxon>
        <taxon>Bacillati</taxon>
        <taxon>Mycoplasmatota</taxon>
        <taxon>Mycoplasmoidales</taxon>
        <taxon>Metamycoplasmataceae</taxon>
        <taxon>Mycoplasmopsis</taxon>
    </lineage>
</organism>
<accession>A0A3B0PKP2</accession>
<dbReference type="AlphaFoldDB" id="A0A3B0PKP2"/>
<dbReference type="EMBL" id="LS991951">
    <property type="protein sequence ID" value="SYV97342.1"/>
    <property type="molecule type" value="Genomic_DNA"/>
</dbReference>
<protein>
    <submittedName>
        <fullName evidence="1">Uncharacterized protein</fullName>
    </submittedName>
</protein>